<proteinExistence type="predicted"/>
<reference evidence="1 2" key="1">
    <citation type="submission" date="2015-07" db="EMBL/GenBank/DDBJ databases">
        <title>Whole genome sequencing of Bosea vaviloviae isolated from cave pool.</title>
        <authorList>
            <person name="Tan N.E.H."/>
            <person name="Lee Y.P."/>
            <person name="Gan H.M."/>
            <person name="Barton H."/>
            <person name="Savka M.A."/>
        </authorList>
    </citation>
    <scope>NUCLEOTIDE SEQUENCE [LARGE SCALE GENOMIC DNA]</scope>
    <source>
        <strain evidence="1 2">SD260</strain>
    </source>
</reference>
<name>A0A0N1N176_9HYPH</name>
<comment type="caution">
    <text evidence="1">The sequence shown here is derived from an EMBL/GenBank/DDBJ whole genome shotgun (WGS) entry which is preliminary data.</text>
</comment>
<organism evidence="1 2">
    <name type="scientific">Bosea vaviloviae</name>
    <dbReference type="NCBI Taxonomy" id="1526658"/>
    <lineage>
        <taxon>Bacteria</taxon>
        <taxon>Pseudomonadati</taxon>
        <taxon>Pseudomonadota</taxon>
        <taxon>Alphaproteobacteria</taxon>
        <taxon>Hyphomicrobiales</taxon>
        <taxon>Boseaceae</taxon>
        <taxon>Bosea</taxon>
    </lineage>
</organism>
<protein>
    <submittedName>
        <fullName evidence="1">Uncharacterized protein</fullName>
    </submittedName>
</protein>
<evidence type="ECO:0000313" key="2">
    <source>
        <dbReference type="Proteomes" id="UP000037822"/>
    </source>
</evidence>
<dbReference type="Proteomes" id="UP000037822">
    <property type="component" value="Unassembled WGS sequence"/>
</dbReference>
<dbReference type="EMBL" id="LGSZ01000077">
    <property type="protein sequence ID" value="KPH75704.1"/>
    <property type="molecule type" value="Genomic_DNA"/>
</dbReference>
<dbReference type="AlphaFoldDB" id="A0A0N1N176"/>
<accession>A0A0N1N176</accession>
<dbReference type="PATRIC" id="fig|1526658.3.peg.2943"/>
<gene>
    <name evidence="1" type="ORF">AE618_23825</name>
</gene>
<sequence length="87" mass="8909">MACAGLLILCACQGTIPTYGFQPLAGQPSVSSSEAAATCLGRAAAAKRAAAADIWAGGGEPAYHQTYAACMSSFGWKRIVVSSYRYG</sequence>
<keyword evidence="2" id="KW-1185">Reference proteome</keyword>
<evidence type="ECO:0000313" key="1">
    <source>
        <dbReference type="EMBL" id="KPH75704.1"/>
    </source>
</evidence>